<feature type="domain" description="SLH" evidence="5">
    <location>
        <begin position="1153"/>
        <end position="1205"/>
    </location>
</feature>
<dbReference type="InterPro" id="IPR052574">
    <property type="entry name" value="CDIRP"/>
</dbReference>
<feature type="domain" description="SLH" evidence="5">
    <location>
        <begin position="1089"/>
        <end position="1152"/>
    </location>
</feature>
<evidence type="ECO:0000256" key="3">
    <source>
        <dbReference type="SAM" id="MobiDB-lite"/>
    </source>
</evidence>
<dbReference type="SUPFAM" id="SSF52058">
    <property type="entry name" value="L domain-like"/>
    <property type="match status" value="2"/>
</dbReference>
<feature type="compositionally biased region" description="Gly residues" evidence="3">
    <location>
        <begin position="931"/>
        <end position="944"/>
    </location>
</feature>
<feature type="signal peptide" evidence="4">
    <location>
        <begin position="1"/>
        <end position="31"/>
    </location>
</feature>
<dbReference type="Pfam" id="PF13290">
    <property type="entry name" value="CHB_HEX_C_1"/>
    <property type="match status" value="1"/>
</dbReference>
<dbReference type="Pfam" id="PF18998">
    <property type="entry name" value="Flg_new_2"/>
    <property type="match status" value="2"/>
</dbReference>
<dbReference type="Pfam" id="PF00395">
    <property type="entry name" value="SLH"/>
    <property type="match status" value="3"/>
</dbReference>
<dbReference type="GeneID" id="98659711"/>
<evidence type="ECO:0000256" key="1">
    <source>
        <dbReference type="ARBA" id="ARBA00022614"/>
    </source>
</evidence>
<dbReference type="Gene3D" id="3.80.10.10">
    <property type="entry name" value="Ribonuclease Inhibitor"/>
    <property type="match status" value="3"/>
</dbReference>
<feature type="domain" description="SLH" evidence="5">
    <location>
        <begin position="1029"/>
        <end position="1088"/>
    </location>
</feature>
<evidence type="ECO:0000313" key="7">
    <source>
        <dbReference type="Proteomes" id="UP001298753"/>
    </source>
</evidence>
<gene>
    <name evidence="6" type="ORF">LKD22_09915</name>
</gene>
<keyword evidence="4" id="KW-0732">Signal</keyword>
<dbReference type="InterPro" id="IPR001119">
    <property type="entry name" value="SLH_dom"/>
</dbReference>
<protein>
    <submittedName>
        <fullName evidence="6">S-layer homology domain-containing protein</fullName>
    </submittedName>
</protein>
<dbReference type="PROSITE" id="PS51272">
    <property type="entry name" value="SLH"/>
    <property type="match status" value="3"/>
</dbReference>
<name>A0AAW4W8M4_9FIRM</name>
<dbReference type="PANTHER" id="PTHR47566">
    <property type="match status" value="1"/>
</dbReference>
<evidence type="ECO:0000259" key="5">
    <source>
        <dbReference type="PROSITE" id="PS51272"/>
    </source>
</evidence>
<dbReference type="InterPro" id="IPR044060">
    <property type="entry name" value="Bacterial_rp_domain"/>
</dbReference>
<evidence type="ECO:0000313" key="6">
    <source>
        <dbReference type="EMBL" id="MCC2177435.1"/>
    </source>
</evidence>
<keyword evidence="7" id="KW-1185">Reference proteome</keyword>
<dbReference type="RefSeq" id="WP_227600984.1">
    <property type="nucleotide sequence ID" value="NZ_JAJEPX010000033.1"/>
</dbReference>
<dbReference type="Proteomes" id="UP001298753">
    <property type="component" value="Unassembled WGS sequence"/>
</dbReference>
<feature type="chain" id="PRO_5044014477" evidence="4">
    <location>
        <begin position="32"/>
        <end position="1205"/>
    </location>
</feature>
<dbReference type="InterPro" id="IPR018247">
    <property type="entry name" value="EF_Hand_1_Ca_BS"/>
</dbReference>
<sequence length="1205" mass="130985">MSKKQMIRRRGLSAFLAVAMYFGLLPATAWAAEEGVAIDASNFPNKTFRNYIQKVFDKDNNDFFSADEIAAVTELTFQYPDDPNTGVAGITSLKGIEYFTALTSLDCSYQDLTELDLSRNTGLTSVLCYGNQLTELDLSANTQLIELDCSSNEITHLDVSSNHNLEKLSCYHNRLTSLDLSRNNKLTYTYCDSWCPIEPDENNTINLAELDVDKTSDWVGGKVENGILTIDEGAKKVTYNYQCGNNIEMHVILHIHIYDDSWEYNANEHWKKCTNFCTGANQGMIKSPHDYKGGNTCSICGYVNAADTYAVTVEVDGHGTAGASPAFAKTDETVTLTAIPDTGYAFKTWEVIRGGVAITNDTFIMPAKPVTVKAVFQGKTAAPVISPNGGSFNDTETVTLTCDTEGAWIYYTINGVKSYYRDPFTLTESANITAWAEKMGKADSDIVTAAFIKIVDGVAVDTFNFPDKNFRDVVKTFDTDDNNILSDTEIAAVKKIDCKGRAITNLKGIEYFTALEYLYCYDNELTELDLSRNTKLKELNCSTNRLTVLDLSQNSKLKRVICSDNALTALDLSHNPELEDVNCSDNALTALNLSSNSKLTNLNASGNIREITLTGNTFDLSSLTGFDVSKARNWQGGTVSGSTLTVDENAAVVTYSYDTGCTKTGLENVVFTLAIAGRGTDIDINETNFPDKDFRELLLDKEANIDRNQDGKLSTWEIALVQDIDVYDMEIADLTGIEYFTELKYLDCAGNHLTSLDLSRNTKLAELDAENNTYTITPVNDRFYLASLPAGFDVAKTSHWQGGTVSGNILTINSDVDEVTYDYDCGKDFTTTFTLEIPTQYTVTAHGLYGGVMGITPGEDYTARYTVGAQVGLQIGKRDGFTLQGLTLEGISEEQLQWQAKDAESTTRGISFEMPAHNVTVTVNWKANGSSSGGGSSGGGGGTSTPGYTVSADKTENGTVTVSSKSASKGDTVTITVTPDKGYVLESLTVLDKDGKALELTDKGSGKYTFTMPAGKITVKAVFMDDNTMLNFFTDVHAEDYYYDAVLWAAQKGITGGMSDTLFAPNAVCTRAQIVTFLWRAAGSPEPKQLSTFGDVPADAYYAKAVAWAVENGITNGTTDTTFGPDETCTRAHGVTILSRAAGTNTASGNSNFADVDVNAYYASAVKWAVDNGITNGISSSLFGPDSSCTRAQIVTFLYRMYQGK</sequence>
<accession>A0AAW4W8M4</accession>
<dbReference type="GO" id="GO:0035591">
    <property type="term" value="F:signaling adaptor activity"/>
    <property type="evidence" value="ECO:0007669"/>
    <property type="project" value="TreeGrafter"/>
</dbReference>
<dbReference type="InterPro" id="IPR059177">
    <property type="entry name" value="GH29D-like_dom"/>
</dbReference>
<dbReference type="PANTHER" id="PTHR47566:SF1">
    <property type="entry name" value="PROTEIN NUD1"/>
    <property type="match status" value="1"/>
</dbReference>
<dbReference type="AlphaFoldDB" id="A0AAW4W8M4"/>
<comment type="caution">
    <text evidence="6">The sequence shown here is derived from an EMBL/GenBank/DDBJ whole genome shotgun (WGS) entry which is preliminary data.</text>
</comment>
<dbReference type="PROSITE" id="PS00018">
    <property type="entry name" value="EF_HAND_1"/>
    <property type="match status" value="1"/>
</dbReference>
<feature type="region of interest" description="Disordered" evidence="3">
    <location>
        <begin position="930"/>
        <end position="953"/>
    </location>
</feature>
<reference evidence="6 7" key="1">
    <citation type="submission" date="2021-10" db="EMBL/GenBank/DDBJ databases">
        <title>Anaerobic single-cell dispensing facilitates the cultivation of human gut bacteria.</title>
        <authorList>
            <person name="Afrizal A."/>
        </authorList>
    </citation>
    <scope>NUCLEOTIDE SEQUENCE [LARGE SCALE GENOMIC DNA]</scope>
    <source>
        <strain evidence="6 7">CLA-AA-H270</strain>
    </source>
</reference>
<keyword evidence="2" id="KW-0677">Repeat</keyword>
<evidence type="ECO:0000256" key="2">
    <source>
        <dbReference type="ARBA" id="ARBA00022737"/>
    </source>
</evidence>
<proteinExistence type="predicted"/>
<dbReference type="EMBL" id="JAJEPX010000033">
    <property type="protein sequence ID" value="MCC2177435.1"/>
    <property type="molecule type" value="Genomic_DNA"/>
</dbReference>
<evidence type="ECO:0000256" key="4">
    <source>
        <dbReference type="SAM" id="SignalP"/>
    </source>
</evidence>
<organism evidence="6 7">
    <name type="scientific">Agathobaculum butyriciproducens</name>
    <dbReference type="NCBI Taxonomy" id="1628085"/>
    <lineage>
        <taxon>Bacteria</taxon>
        <taxon>Bacillati</taxon>
        <taxon>Bacillota</taxon>
        <taxon>Clostridia</taxon>
        <taxon>Eubacteriales</taxon>
        <taxon>Butyricicoccaceae</taxon>
        <taxon>Agathobaculum</taxon>
    </lineage>
</organism>
<keyword evidence="1" id="KW-0433">Leucine-rich repeat</keyword>
<dbReference type="InterPro" id="IPR032675">
    <property type="entry name" value="LRR_dom_sf"/>
</dbReference>